<dbReference type="InterPro" id="IPR021072">
    <property type="entry name" value="MAGE_N"/>
</dbReference>
<dbReference type="Gene3D" id="1.10.10.1210">
    <property type="entry name" value="MAGE homology domain, winged helix WH2 motif"/>
    <property type="match status" value="1"/>
</dbReference>
<accession>A0A1U7TJM4</accession>
<dbReference type="PANTHER" id="PTHR11736">
    <property type="entry name" value="MELANOMA-ASSOCIATED ANTIGEN MAGE ANTIGEN"/>
    <property type="match status" value="1"/>
</dbReference>
<dbReference type="SMART" id="SM01373">
    <property type="entry name" value="MAGE"/>
    <property type="match status" value="1"/>
</dbReference>
<evidence type="ECO:0000259" key="3">
    <source>
        <dbReference type="PROSITE" id="PS50838"/>
    </source>
</evidence>
<dbReference type="SMART" id="SM01392">
    <property type="entry name" value="MAGE_N"/>
    <property type="match status" value="1"/>
</dbReference>
<keyword evidence="4" id="KW-1185">Reference proteome</keyword>
<dbReference type="Pfam" id="PF12440">
    <property type="entry name" value="MAGE_N"/>
    <property type="match status" value="1"/>
</dbReference>
<dbReference type="Gene3D" id="1.10.10.1200">
    <property type="entry name" value="MAGE homology domain, winged helix WH1 motif"/>
    <property type="match status" value="1"/>
</dbReference>
<gene>
    <name evidence="5" type="primary">LOC103260755</name>
</gene>
<reference evidence="5" key="1">
    <citation type="submission" date="2025-08" db="UniProtKB">
        <authorList>
            <consortium name="RefSeq"/>
        </authorList>
    </citation>
    <scope>IDENTIFICATION</scope>
</reference>
<dbReference type="KEGG" id="csyr:103260755"/>
<dbReference type="FunFam" id="1.10.10.1210:FF:000001">
    <property type="entry name" value="melanoma-associated antigen D1"/>
    <property type="match status" value="1"/>
</dbReference>
<feature type="domain" description="MAGE" evidence="3">
    <location>
        <begin position="136"/>
        <end position="335"/>
    </location>
</feature>
<proteinExistence type="predicted"/>
<dbReference type="OrthoDB" id="205198at2759"/>
<dbReference type="PANTHER" id="PTHR11736:SF153">
    <property type="entry name" value="MELANOMA-ASSOCIATED ANTIGEN 10"/>
    <property type="match status" value="1"/>
</dbReference>
<dbReference type="PROSITE" id="PS50838">
    <property type="entry name" value="MAGE"/>
    <property type="match status" value="1"/>
</dbReference>
<dbReference type="GO" id="GO:0042826">
    <property type="term" value="F:histone deacetylase binding"/>
    <property type="evidence" value="ECO:0007669"/>
    <property type="project" value="TreeGrafter"/>
</dbReference>
<dbReference type="FunFam" id="1.10.10.1200:FF:000002">
    <property type="entry name" value="MAGE family member A11"/>
    <property type="match status" value="1"/>
</dbReference>
<dbReference type="InterPro" id="IPR002190">
    <property type="entry name" value="MHD_dom"/>
</dbReference>
<dbReference type="InterPro" id="IPR041898">
    <property type="entry name" value="MAGE_WH1"/>
</dbReference>
<dbReference type="GeneID" id="103260755"/>
<keyword evidence="1" id="KW-0825">Tumor antigen</keyword>
<protein>
    <submittedName>
        <fullName evidence="5">Melanoma-associated antigen 10-like</fullName>
    </submittedName>
</protein>
<dbReference type="Pfam" id="PF01454">
    <property type="entry name" value="MAGE"/>
    <property type="match status" value="1"/>
</dbReference>
<dbReference type="GO" id="GO:0000122">
    <property type="term" value="P:negative regulation of transcription by RNA polymerase II"/>
    <property type="evidence" value="ECO:0007669"/>
    <property type="project" value="TreeGrafter"/>
</dbReference>
<organism evidence="4 5">
    <name type="scientific">Carlito syrichta</name>
    <name type="common">Philippine tarsier</name>
    <name type="synonym">Tarsius syrichta</name>
    <dbReference type="NCBI Taxonomy" id="1868482"/>
    <lineage>
        <taxon>Eukaryota</taxon>
        <taxon>Metazoa</taxon>
        <taxon>Chordata</taxon>
        <taxon>Craniata</taxon>
        <taxon>Vertebrata</taxon>
        <taxon>Euteleostomi</taxon>
        <taxon>Mammalia</taxon>
        <taxon>Eutheria</taxon>
        <taxon>Euarchontoglires</taxon>
        <taxon>Primates</taxon>
        <taxon>Haplorrhini</taxon>
        <taxon>Tarsiiformes</taxon>
        <taxon>Tarsiidae</taxon>
        <taxon>Carlito</taxon>
    </lineage>
</organism>
<name>A0A1U7TJM4_CARSF</name>
<dbReference type="InterPro" id="IPR041899">
    <property type="entry name" value="MAGE_WH2"/>
</dbReference>
<evidence type="ECO:0000313" key="4">
    <source>
        <dbReference type="Proteomes" id="UP000189704"/>
    </source>
</evidence>
<dbReference type="Proteomes" id="UP000189704">
    <property type="component" value="Unplaced"/>
</dbReference>
<dbReference type="GO" id="GO:0005634">
    <property type="term" value="C:nucleus"/>
    <property type="evidence" value="ECO:0007669"/>
    <property type="project" value="TreeGrafter"/>
</dbReference>
<feature type="region of interest" description="Disordered" evidence="2">
    <location>
        <begin position="104"/>
        <end position="135"/>
    </location>
</feature>
<feature type="compositionally biased region" description="Low complexity" evidence="2">
    <location>
        <begin position="39"/>
        <end position="64"/>
    </location>
</feature>
<feature type="region of interest" description="Disordered" evidence="2">
    <location>
        <begin position="15"/>
        <end position="92"/>
    </location>
</feature>
<dbReference type="RefSeq" id="XP_008056598.1">
    <property type="nucleotide sequence ID" value="XM_008058407.1"/>
</dbReference>
<dbReference type="InterPro" id="IPR037445">
    <property type="entry name" value="MAGE"/>
</dbReference>
<evidence type="ECO:0000256" key="2">
    <source>
        <dbReference type="SAM" id="MobiDB-lite"/>
    </source>
</evidence>
<sequence>MSRAPKRRRYMLEEEFQSQSETQDIMGAHVSPAVEEDASSSSSTCSSSFPSSFPSSSSSSSSSSWHPLILSTPEEVSADAETPSTSQSSQSACSYHTGIASTFLSQSDESSSSPKEESPSTLQTLPDTEPLPRNEIDEKVGELVEFLLHKYRTKEPVAKAEMLSVVIKNYENHFPEIFREAAECMRLIFGLDMKEVDPTNHSFILVTSLGLSYDGMQGDDQGNPKIGLLINVLSLIFTEGNRTPEEVVWEALSKMGVCVGKKHCIYGEPRKLLTQEWVQEQYLEYQQVPGSDPARYEFLWGPRAHTEVSKMNLLKFLVNIRRRDPRSFPVLYEEALRDEEERAQASIVTTDDATAMASASSSATSCLFYPE</sequence>
<evidence type="ECO:0000313" key="5">
    <source>
        <dbReference type="RefSeq" id="XP_008056598.1"/>
    </source>
</evidence>
<evidence type="ECO:0000256" key="1">
    <source>
        <dbReference type="ARBA" id="ARBA00084104"/>
    </source>
</evidence>
<dbReference type="AlphaFoldDB" id="A0A1U7TJM4"/>